<proteinExistence type="predicted"/>
<dbReference type="Proteomes" id="UP000321827">
    <property type="component" value="Unassembled WGS sequence"/>
</dbReference>
<comment type="caution">
    <text evidence="2">The sequence shown here is derived from an EMBL/GenBank/DDBJ whole genome shotgun (WGS) entry which is preliminary data.</text>
</comment>
<gene>
    <name evidence="2" type="ORF">ODE01S_17570</name>
</gene>
<reference evidence="2 3" key="1">
    <citation type="submission" date="2019-07" db="EMBL/GenBank/DDBJ databases">
        <title>Whole genome shotgun sequence of Oceanithermus desulfurans NBRC 100063.</title>
        <authorList>
            <person name="Hosoyama A."/>
            <person name="Uohara A."/>
            <person name="Ohji S."/>
            <person name="Ichikawa N."/>
        </authorList>
    </citation>
    <scope>NUCLEOTIDE SEQUENCE [LARGE SCALE GENOMIC DNA]</scope>
    <source>
        <strain evidence="2 3">NBRC 100063</strain>
    </source>
</reference>
<accession>A0A511RKY3</accession>
<evidence type="ECO:0000313" key="2">
    <source>
        <dbReference type="EMBL" id="GEM90323.1"/>
    </source>
</evidence>
<name>A0A511RKY3_9DEIN</name>
<feature type="domain" description="Anti-bacteriophage protein A/HamA C-terminal" evidence="1">
    <location>
        <begin position="26"/>
        <end position="222"/>
    </location>
</feature>
<protein>
    <recommendedName>
        <fullName evidence="1">Anti-bacteriophage protein A/HamA C-terminal domain-containing protein</fullName>
    </recommendedName>
</protein>
<organism evidence="2 3">
    <name type="scientific">Oceanithermus desulfurans NBRC 100063</name>
    <dbReference type="NCBI Taxonomy" id="1227550"/>
    <lineage>
        <taxon>Bacteria</taxon>
        <taxon>Thermotogati</taxon>
        <taxon>Deinococcota</taxon>
        <taxon>Deinococci</taxon>
        <taxon>Thermales</taxon>
        <taxon>Thermaceae</taxon>
        <taxon>Oceanithermus</taxon>
    </lineage>
</organism>
<sequence>MERMRDLGINPASIAPWFSECRQSSYVLVCVSDEHAAAWAKVLGAPVRRCYIDDALLDKRAAETGCPKSELVAAKLPDRGSTMAGDFGEILVFLYHSAREPGVEFIGPKKWRLKQDRTKPAPYSDVIQFVLPHWPKPSTDDRILCSEVKTKSTAGNSSPINSAIADCEKDRTSRLAKTLVWLKERALYEDLGTTTLAHLERFTKATDYPEAQKQFRAVAVVCASLVGDVLADAPEEEPTDYTVVVISVPQLKQRYEDVYNAVHATVAEPGGAT</sequence>
<dbReference type="AlphaFoldDB" id="A0A511RKY3"/>
<evidence type="ECO:0000259" key="1">
    <source>
        <dbReference type="Pfam" id="PF08878"/>
    </source>
</evidence>
<dbReference type="EMBL" id="BJXN01000012">
    <property type="protein sequence ID" value="GEM90323.1"/>
    <property type="molecule type" value="Genomic_DNA"/>
</dbReference>
<evidence type="ECO:0000313" key="3">
    <source>
        <dbReference type="Proteomes" id="UP000321827"/>
    </source>
</evidence>
<dbReference type="Pfam" id="PF08878">
    <property type="entry name" value="HamA"/>
    <property type="match status" value="1"/>
</dbReference>
<dbReference type="InterPro" id="IPR014976">
    <property type="entry name" value="AbpA_HamA_C"/>
</dbReference>